<keyword evidence="16" id="KW-1185">Reference proteome</keyword>
<evidence type="ECO:0000256" key="8">
    <source>
        <dbReference type="ARBA" id="ARBA00022777"/>
    </source>
</evidence>
<dbReference type="SMART" id="SM00387">
    <property type="entry name" value="HATPase_c"/>
    <property type="match status" value="1"/>
</dbReference>
<dbReference type="AlphaFoldDB" id="A0A1X7JLD0"/>
<dbReference type="OrthoDB" id="9780487at2"/>
<dbReference type="GO" id="GO:0016036">
    <property type="term" value="P:cellular response to phosphate starvation"/>
    <property type="evidence" value="ECO:0007669"/>
    <property type="project" value="TreeGrafter"/>
</dbReference>
<dbReference type="PRINTS" id="PR00344">
    <property type="entry name" value="BCTRLSENSOR"/>
</dbReference>
<keyword evidence="9" id="KW-0067">ATP-binding</keyword>
<dbReference type="RefSeq" id="WP_085493806.1">
    <property type="nucleotide sequence ID" value="NZ_FXAZ01000001.1"/>
</dbReference>
<keyword evidence="7" id="KW-0547">Nucleotide-binding</keyword>
<dbReference type="InterPro" id="IPR005467">
    <property type="entry name" value="His_kinase_dom"/>
</dbReference>
<evidence type="ECO:0000256" key="12">
    <source>
        <dbReference type="ARBA" id="ARBA00023136"/>
    </source>
</evidence>
<keyword evidence="10 13" id="KW-1133">Transmembrane helix</keyword>
<evidence type="ECO:0000256" key="7">
    <source>
        <dbReference type="ARBA" id="ARBA00022741"/>
    </source>
</evidence>
<evidence type="ECO:0000259" key="14">
    <source>
        <dbReference type="PROSITE" id="PS50109"/>
    </source>
</evidence>
<dbReference type="InterPro" id="IPR050351">
    <property type="entry name" value="BphY/WalK/GraS-like"/>
</dbReference>
<comment type="subcellular location">
    <subcellularLocation>
        <location evidence="2">Cell membrane</location>
        <topology evidence="2">Multi-pass membrane protein</topology>
    </subcellularLocation>
</comment>
<proteinExistence type="predicted"/>
<keyword evidence="4" id="KW-1003">Cell membrane</keyword>
<evidence type="ECO:0000256" key="9">
    <source>
        <dbReference type="ARBA" id="ARBA00022840"/>
    </source>
</evidence>
<dbReference type="STRING" id="1852522.SAMN06295960_1699"/>
<keyword evidence="5" id="KW-0808">Transferase</keyword>
<feature type="domain" description="Histidine kinase" evidence="14">
    <location>
        <begin position="133"/>
        <end position="349"/>
    </location>
</feature>
<evidence type="ECO:0000256" key="5">
    <source>
        <dbReference type="ARBA" id="ARBA00022679"/>
    </source>
</evidence>
<keyword evidence="12 13" id="KW-0472">Membrane</keyword>
<evidence type="ECO:0000256" key="2">
    <source>
        <dbReference type="ARBA" id="ARBA00004651"/>
    </source>
</evidence>
<evidence type="ECO:0000256" key="13">
    <source>
        <dbReference type="SAM" id="Phobius"/>
    </source>
</evidence>
<sequence>MSFHQYVKDRIILIITWLISLSLSFLVIYLDLSTGREFVRGASITYCFVLGACVLTGGLLFDFLYQRAWFREIKSARQSENRDEIELNLYLQHPVTGEQKVIHELLNRQYHAFMNELLMMRKQREQHVHFTNQWVHHMKTPVSVLHLITQQPPTPMSKTETEELLQSVQEETERLTRGLELMLSTARLDKFEMDLNVSQLSLSHVVRQVLNQHKKLLIRQHIFPKIVGDDVMVESDSKWLAFILTQLVTNAIKYSREKEGSKTLLFTIEKKGNSVLLHVKDEGIGIAEQDIPRIFDPFFTGENGRREGDATGMGLYLVRQVCGRLGHAIQVSSVLHEGTEFTVTFTGDSLHKHVMG</sequence>
<evidence type="ECO:0000256" key="11">
    <source>
        <dbReference type="ARBA" id="ARBA00023012"/>
    </source>
</evidence>
<dbReference type="InterPro" id="IPR003594">
    <property type="entry name" value="HATPase_dom"/>
</dbReference>
<dbReference type="Proteomes" id="UP000193834">
    <property type="component" value="Unassembled WGS sequence"/>
</dbReference>
<dbReference type="EMBL" id="FXAZ01000001">
    <property type="protein sequence ID" value="SMG28622.1"/>
    <property type="molecule type" value="Genomic_DNA"/>
</dbReference>
<protein>
    <recommendedName>
        <fullName evidence="3">histidine kinase</fullName>
        <ecNumber evidence="3">2.7.13.3</ecNumber>
    </recommendedName>
</protein>
<name>A0A1X7JLD0_9BACL</name>
<dbReference type="InterPro" id="IPR004358">
    <property type="entry name" value="Sig_transdc_His_kin-like_C"/>
</dbReference>
<evidence type="ECO:0000256" key="6">
    <source>
        <dbReference type="ARBA" id="ARBA00022692"/>
    </source>
</evidence>
<dbReference type="GO" id="GO:0000155">
    <property type="term" value="F:phosphorelay sensor kinase activity"/>
    <property type="evidence" value="ECO:0007669"/>
    <property type="project" value="TreeGrafter"/>
</dbReference>
<evidence type="ECO:0000313" key="16">
    <source>
        <dbReference type="Proteomes" id="UP000193834"/>
    </source>
</evidence>
<dbReference type="EC" id="2.7.13.3" evidence="3"/>
<dbReference type="GO" id="GO:0005886">
    <property type="term" value="C:plasma membrane"/>
    <property type="evidence" value="ECO:0007669"/>
    <property type="project" value="UniProtKB-SubCell"/>
</dbReference>
<accession>A0A1X7JLD0</accession>
<reference evidence="15 16" key="1">
    <citation type="submission" date="2017-04" db="EMBL/GenBank/DDBJ databases">
        <authorList>
            <person name="Afonso C.L."/>
            <person name="Miller P.J."/>
            <person name="Scott M.A."/>
            <person name="Spackman E."/>
            <person name="Goraichik I."/>
            <person name="Dimitrov K.M."/>
            <person name="Suarez D.L."/>
            <person name="Swayne D.E."/>
        </authorList>
    </citation>
    <scope>NUCLEOTIDE SEQUENCE [LARGE SCALE GENOMIC DNA]</scope>
    <source>
        <strain evidence="15 16">11</strain>
    </source>
</reference>
<feature type="transmembrane region" description="Helical" evidence="13">
    <location>
        <begin position="12"/>
        <end position="30"/>
    </location>
</feature>
<evidence type="ECO:0000256" key="4">
    <source>
        <dbReference type="ARBA" id="ARBA00022475"/>
    </source>
</evidence>
<dbReference type="SUPFAM" id="SSF55874">
    <property type="entry name" value="ATPase domain of HSP90 chaperone/DNA topoisomerase II/histidine kinase"/>
    <property type="match status" value="1"/>
</dbReference>
<dbReference type="Pfam" id="PF02518">
    <property type="entry name" value="HATPase_c"/>
    <property type="match status" value="1"/>
</dbReference>
<dbReference type="GO" id="GO:0005524">
    <property type="term" value="F:ATP binding"/>
    <property type="evidence" value="ECO:0007669"/>
    <property type="project" value="UniProtKB-KW"/>
</dbReference>
<evidence type="ECO:0000256" key="3">
    <source>
        <dbReference type="ARBA" id="ARBA00012438"/>
    </source>
</evidence>
<dbReference type="Gene3D" id="3.30.565.10">
    <property type="entry name" value="Histidine kinase-like ATPase, C-terminal domain"/>
    <property type="match status" value="1"/>
</dbReference>
<keyword evidence="8 15" id="KW-0418">Kinase</keyword>
<evidence type="ECO:0000256" key="1">
    <source>
        <dbReference type="ARBA" id="ARBA00000085"/>
    </source>
</evidence>
<organism evidence="15 16">
    <name type="scientific">Paenibacillus aquistagni</name>
    <dbReference type="NCBI Taxonomy" id="1852522"/>
    <lineage>
        <taxon>Bacteria</taxon>
        <taxon>Bacillati</taxon>
        <taxon>Bacillota</taxon>
        <taxon>Bacilli</taxon>
        <taxon>Bacillales</taxon>
        <taxon>Paenibacillaceae</taxon>
        <taxon>Paenibacillus</taxon>
    </lineage>
</organism>
<dbReference type="InterPro" id="IPR036890">
    <property type="entry name" value="HATPase_C_sf"/>
</dbReference>
<dbReference type="PROSITE" id="PS50109">
    <property type="entry name" value="HIS_KIN"/>
    <property type="match status" value="1"/>
</dbReference>
<evidence type="ECO:0000256" key="10">
    <source>
        <dbReference type="ARBA" id="ARBA00022989"/>
    </source>
</evidence>
<dbReference type="PANTHER" id="PTHR45453:SF2">
    <property type="entry name" value="HISTIDINE KINASE"/>
    <property type="match status" value="1"/>
</dbReference>
<dbReference type="PANTHER" id="PTHR45453">
    <property type="entry name" value="PHOSPHATE REGULON SENSOR PROTEIN PHOR"/>
    <property type="match status" value="1"/>
</dbReference>
<evidence type="ECO:0000313" key="15">
    <source>
        <dbReference type="EMBL" id="SMG28622.1"/>
    </source>
</evidence>
<dbReference type="GO" id="GO:0004721">
    <property type="term" value="F:phosphoprotein phosphatase activity"/>
    <property type="evidence" value="ECO:0007669"/>
    <property type="project" value="TreeGrafter"/>
</dbReference>
<feature type="transmembrane region" description="Helical" evidence="13">
    <location>
        <begin position="42"/>
        <end position="65"/>
    </location>
</feature>
<keyword evidence="6 13" id="KW-0812">Transmembrane</keyword>
<keyword evidence="11" id="KW-0902">Two-component regulatory system</keyword>
<gene>
    <name evidence="15" type="ORF">SAMN06295960_1699</name>
</gene>
<comment type="catalytic activity">
    <reaction evidence="1">
        <text>ATP + protein L-histidine = ADP + protein N-phospho-L-histidine.</text>
        <dbReference type="EC" id="2.7.13.3"/>
    </reaction>
</comment>